<evidence type="ECO:0000313" key="3">
    <source>
        <dbReference type="EMBL" id="SVE45651.1"/>
    </source>
</evidence>
<feature type="non-terminal residue" evidence="3">
    <location>
        <position position="177"/>
    </location>
</feature>
<keyword evidence="2" id="KW-1133">Transmembrane helix</keyword>
<feature type="transmembrane region" description="Helical" evidence="2">
    <location>
        <begin position="88"/>
        <end position="111"/>
    </location>
</feature>
<dbReference type="GO" id="GO:0005886">
    <property type="term" value="C:plasma membrane"/>
    <property type="evidence" value="ECO:0007669"/>
    <property type="project" value="TreeGrafter"/>
</dbReference>
<reference evidence="3" key="1">
    <citation type="submission" date="2018-05" db="EMBL/GenBank/DDBJ databases">
        <authorList>
            <person name="Lanie J.A."/>
            <person name="Ng W.-L."/>
            <person name="Kazmierczak K.M."/>
            <person name="Andrzejewski T.M."/>
            <person name="Davidsen T.M."/>
            <person name="Wayne K.J."/>
            <person name="Tettelin H."/>
            <person name="Glass J.I."/>
            <person name="Rusch D."/>
            <person name="Podicherti R."/>
            <person name="Tsui H.-C.T."/>
            <person name="Winkler M.E."/>
        </authorList>
    </citation>
    <scope>NUCLEOTIDE SEQUENCE</scope>
</reference>
<keyword evidence="2" id="KW-0812">Transmembrane</keyword>
<feature type="transmembrane region" description="Helical" evidence="2">
    <location>
        <begin position="35"/>
        <end position="57"/>
    </location>
</feature>
<dbReference type="InterPro" id="IPR002528">
    <property type="entry name" value="MATE_fam"/>
</dbReference>
<evidence type="ECO:0000256" key="2">
    <source>
        <dbReference type="SAM" id="Phobius"/>
    </source>
</evidence>
<accession>A0A383DMD1</accession>
<evidence type="ECO:0000256" key="1">
    <source>
        <dbReference type="ARBA" id="ARBA00022448"/>
    </source>
</evidence>
<proteinExistence type="predicted"/>
<dbReference type="GO" id="GO:0015297">
    <property type="term" value="F:antiporter activity"/>
    <property type="evidence" value="ECO:0007669"/>
    <property type="project" value="InterPro"/>
</dbReference>
<gene>
    <name evidence="3" type="ORF">METZ01_LOCUS498505</name>
</gene>
<sequence>MDLTNDPIPGLVRKIAVPASVGIFFNTMYTLVDTFFAGFISTEALAALSICFPVMFLKMALNSGISAGSSVLITNALGAKDQDKAHHVCIQSISFACMVGVVVAVTLYLVSPHLFQFLGAKDEYLEMAVDYMNVILCGTLFGNLQGIFNAGLSSQGNTKPFRNVLIGGFFLNCVLDP</sequence>
<protein>
    <recommendedName>
        <fullName evidence="4">Polysaccharide biosynthesis protein C-terminal domain-containing protein</fullName>
    </recommendedName>
</protein>
<dbReference type="GO" id="GO:0042910">
    <property type="term" value="F:xenobiotic transmembrane transporter activity"/>
    <property type="evidence" value="ECO:0007669"/>
    <property type="project" value="InterPro"/>
</dbReference>
<dbReference type="AlphaFoldDB" id="A0A383DMD1"/>
<organism evidence="3">
    <name type="scientific">marine metagenome</name>
    <dbReference type="NCBI Taxonomy" id="408172"/>
    <lineage>
        <taxon>unclassified sequences</taxon>
        <taxon>metagenomes</taxon>
        <taxon>ecological metagenomes</taxon>
    </lineage>
</organism>
<keyword evidence="1" id="KW-0813">Transport</keyword>
<dbReference type="InterPro" id="IPR050222">
    <property type="entry name" value="MATE_MdtK"/>
</dbReference>
<dbReference type="PANTHER" id="PTHR43298:SF2">
    <property type="entry name" value="FMN_FAD EXPORTER YEEO-RELATED"/>
    <property type="match status" value="1"/>
</dbReference>
<keyword evidence="2" id="KW-0472">Membrane</keyword>
<dbReference type="EMBL" id="UINC01218570">
    <property type="protein sequence ID" value="SVE45651.1"/>
    <property type="molecule type" value="Genomic_DNA"/>
</dbReference>
<dbReference type="Pfam" id="PF01554">
    <property type="entry name" value="MatE"/>
    <property type="match status" value="1"/>
</dbReference>
<evidence type="ECO:0008006" key="4">
    <source>
        <dbReference type="Google" id="ProtNLM"/>
    </source>
</evidence>
<name>A0A383DMD1_9ZZZZ</name>
<dbReference type="PANTHER" id="PTHR43298">
    <property type="entry name" value="MULTIDRUG RESISTANCE PROTEIN NORM-RELATED"/>
    <property type="match status" value="1"/>
</dbReference>
<feature type="transmembrane region" description="Helical" evidence="2">
    <location>
        <begin position="131"/>
        <end position="152"/>
    </location>
</feature>